<evidence type="ECO:0000313" key="2">
    <source>
        <dbReference type="EMBL" id="ACR02254.1"/>
    </source>
</evidence>
<dbReference type="RefSeq" id="WP_012586053.1">
    <property type="nucleotide sequence ID" value="NC_011662.2"/>
</dbReference>
<feature type="compositionally biased region" description="Basic and acidic residues" evidence="1">
    <location>
        <begin position="28"/>
        <end position="44"/>
    </location>
</feature>
<name>C4KBS9_THASP</name>
<feature type="region of interest" description="Disordered" evidence="1">
    <location>
        <begin position="24"/>
        <end position="44"/>
    </location>
</feature>
<protein>
    <submittedName>
        <fullName evidence="2">Uncharacterized protein</fullName>
    </submittedName>
</protein>
<dbReference type="KEGG" id="tmz:Tmz1t_3661"/>
<dbReference type="Proteomes" id="UP000002186">
    <property type="component" value="Chromosome"/>
</dbReference>
<gene>
    <name evidence="2" type="ordered locus">Tmz1t_3661</name>
</gene>
<evidence type="ECO:0000313" key="3">
    <source>
        <dbReference type="Proteomes" id="UP000002186"/>
    </source>
</evidence>
<dbReference type="AlphaFoldDB" id="C4KBS9"/>
<accession>C4KBS9</accession>
<keyword evidence="3" id="KW-1185">Reference proteome</keyword>
<reference evidence="3" key="1">
    <citation type="submission" date="2009-05" db="EMBL/GenBank/DDBJ databases">
        <title>Complete sequence of chromosome of Thauera sp. MZ1T.</title>
        <authorList>
            <consortium name="US DOE Joint Genome Institute"/>
            <person name="Lucas S."/>
            <person name="Copeland A."/>
            <person name="Lapidus A."/>
            <person name="Glavina del Rio T."/>
            <person name="Dalin E."/>
            <person name="Tice H."/>
            <person name="Bruce D."/>
            <person name="Goodwin L."/>
            <person name="Pitluck S."/>
            <person name="Sims D."/>
            <person name="Brettin T."/>
            <person name="Detter J.C."/>
            <person name="Han C."/>
            <person name="Larimer F."/>
            <person name="Land M."/>
            <person name="Hauser L."/>
            <person name="Kyrpides N."/>
            <person name="Mikhailova N."/>
            <person name="Sayler G.S."/>
        </authorList>
    </citation>
    <scope>NUCLEOTIDE SEQUENCE [LARGE SCALE GENOMIC DNA]</scope>
    <source>
        <strain evidence="3">MZ1T</strain>
    </source>
</reference>
<dbReference type="EMBL" id="CP001281">
    <property type="protein sequence ID" value="ACR02254.1"/>
    <property type="molecule type" value="Genomic_DNA"/>
</dbReference>
<evidence type="ECO:0000256" key="1">
    <source>
        <dbReference type="SAM" id="MobiDB-lite"/>
    </source>
</evidence>
<sequence length="44" mass="4808">MWLIFLELGVALALLLVVGLALRQSSAHARDRDDCGNPDDQGTR</sequence>
<dbReference type="HOGENOM" id="CLU_3223190_0_0_4"/>
<dbReference type="STRING" id="85643.Tmz1t_3661"/>
<reference evidence="2 3" key="2">
    <citation type="journal article" date="2012" name="Stand. Genomic Sci.">
        <title>Complete genome sequence of Thauera aminoaromatica strain MZ1T.</title>
        <authorList>
            <person name="Jiang K."/>
            <person name="Sanseverino J."/>
            <person name="Chauhan A."/>
            <person name="Lucas S."/>
            <person name="Copeland A."/>
            <person name="Lapidus A."/>
            <person name="Del Rio T.G."/>
            <person name="Dalin E."/>
            <person name="Tice H."/>
            <person name="Bruce D."/>
            <person name="Goodwin L."/>
            <person name="Pitluck S."/>
            <person name="Sims D."/>
            <person name="Brettin T."/>
            <person name="Detter J.C."/>
            <person name="Han C."/>
            <person name="Chang Y.J."/>
            <person name="Larimer F."/>
            <person name="Land M."/>
            <person name="Hauser L."/>
            <person name="Kyrpides N.C."/>
            <person name="Mikhailova N."/>
            <person name="Moser S."/>
            <person name="Jegier P."/>
            <person name="Close D."/>
            <person name="Debruyn J.M."/>
            <person name="Wang Y."/>
            <person name="Layton A.C."/>
            <person name="Allen M.S."/>
            <person name="Sayler G.S."/>
        </authorList>
    </citation>
    <scope>NUCLEOTIDE SEQUENCE [LARGE SCALE GENOMIC DNA]</scope>
    <source>
        <strain evidence="2 3">MZ1T</strain>
    </source>
</reference>
<organism evidence="2 3">
    <name type="scientific">Thauera aminoaromatica</name>
    <dbReference type="NCBI Taxonomy" id="164330"/>
    <lineage>
        <taxon>Bacteria</taxon>
        <taxon>Pseudomonadati</taxon>
        <taxon>Pseudomonadota</taxon>
        <taxon>Betaproteobacteria</taxon>
        <taxon>Rhodocyclales</taxon>
        <taxon>Zoogloeaceae</taxon>
        <taxon>Thauera</taxon>
    </lineage>
</organism>
<proteinExistence type="predicted"/>